<accession>A0A8C5DNI8</accession>
<evidence type="ECO:0000313" key="3">
    <source>
        <dbReference type="Ensembl" id="ENSGWIP00000009537.1"/>
    </source>
</evidence>
<dbReference type="AlphaFoldDB" id="A0A8C5DNI8"/>
<dbReference type="InterPro" id="IPR044822">
    <property type="entry name" value="Myb_DNA-bind_4"/>
</dbReference>
<dbReference type="Pfam" id="PF13837">
    <property type="entry name" value="Myb_DNA-bind_4"/>
    <property type="match status" value="1"/>
</dbReference>
<feature type="compositionally biased region" description="Polar residues" evidence="1">
    <location>
        <begin position="139"/>
        <end position="148"/>
    </location>
</feature>
<evidence type="ECO:0000259" key="2">
    <source>
        <dbReference type="Pfam" id="PF13837"/>
    </source>
</evidence>
<reference evidence="3" key="2">
    <citation type="submission" date="2025-08" db="UniProtKB">
        <authorList>
            <consortium name="Ensembl"/>
        </authorList>
    </citation>
    <scope>IDENTIFICATION</scope>
</reference>
<evidence type="ECO:0000256" key="1">
    <source>
        <dbReference type="SAM" id="MobiDB-lite"/>
    </source>
</evidence>
<sequence length="148" mass="16862">MARGQTWSNDEVTTLIDIWADEHISRMLLETHKNKEVFRMFSQRLAARGFHRSGDQCRTKVKKLRQQYYKVRDSLQKGALSVEEREKFPLYNDLDDILGSRPPSSPVCKVENEEVPATPQTPTPSEPGETSDASVHLEPNTSGENISF</sequence>
<dbReference type="PANTHER" id="PTHR47595:SF1">
    <property type="entry name" value="MYB_SANT-LIKE DNA-BINDING DOMAIN-CONTAINING PROTEIN"/>
    <property type="match status" value="1"/>
</dbReference>
<dbReference type="Ensembl" id="ENSGWIT00000010634.1">
    <property type="protein sequence ID" value="ENSGWIP00000009537.1"/>
    <property type="gene ID" value="ENSGWIG00000005681.1"/>
</dbReference>
<dbReference type="FunFam" id="1.10.10.60:FF:000032">
    <property type="entry name" value="Zinc finger and SCAN domain-containing 20"/>
    <property type="match status" value="1"/>
</dbReference>
<evidence type="ECO:0000313" key="4">
    <source>
        <dbReference type="Proteomes" id="UP000694680"/>
    </source>
</evidence>
<dbReference type="PANTHER" id="PTHR47595">
    <property type="entry name" value="HEAT SHOCK 70 KDA PROTEIN 14"/>
    <property type="match status" value="1"/>
</dbReference>
<protein>
    <recommendedName>
        <fullName evidence="2">Myb/SANT-like DNA-binding domain-containing protein</fullName>
    </recommendedName>
</protein>
<dbReference type="Proteomes" id="UP000694680">
    <property type="component" value="Chromosome 1"/>
</dbReference>
<reference evidence="3" key="3">
    <citation type="submission" date="2025-09" db="UniProtKB">
        <authorList>
            <consortium name="Ensembl"/>
        </authorList>
    </citation>
    <scope>IDENTIFICATION</scope>
</reference>
<reference evidence="3" key="1">
    <citation type="submission" date="2020-06" db="EMBL/GenBank/DDBJ databases">
        <authorList>
            <consortium name="Wellcome Sanger Institute Data Sharing"/>
        </authorList>
    </citation>
    <scope>NUCLEOTIDE SEQUENCE [LARGE SCALE GENOMIC DNA]</scope>
</reference>
<feature type="domain" description="Myb/SANT-like DNA-binding" evidence="2">
    <location>
        <begin position="5"/>
        <end position="97"/>
    </location>
</feature>
<organism evidence="3 4">
    <name type="scientific">Gouania willdenowi</name>
    <name type="common">Blunt-snouted clingfish</name>
    <name type="synonym">Lepadogaster willdenowi</name>
    <dbReference type="NCBI Taxonomy" id="441366"/>
    <lineage>
        <taxon>Eukaryota</taxon>
        <taxon>Metazoa</taxon>
        <taxon>Chordata</taxon>
        <taxon>Craniata</taxon>
        <taxon>Vertebrata</taxon>
        <taxon>Euteleostomi</taxon>
        <taxon>Actinopterygii</taxon>
        <taxon>Neopterygii</taxon>
        <taxon>Teleostei</taxon>
        <taxon>Neoteleostei</taxon>
        <taxon>Acanthomorphata</taxon>
        <taxon>Ovalentaria</taxon>
        <taxon>Blenniimorphae</taxon>
        <taxon>Blenniiformes</taxon>
        <taxon>Gobiesocoidei</taxon>
        <taxon>Gobiesocidae</taxon>
        <taxon>Gobiesocinae</taxon>
        <taxon>Gouania</taxon>
    </lineage>
</organism>
<dbReference type="Gene3D" id="1.10.10.60">
    <property type="entry name" value="Homeodomain-like"/>
    <property type="match status" value="1"/>
</dbReference>
<keyword evidence="4" id="KW-1185">Reference proteome</keyword>
<proteinExistence type="predicted"/>
<name>A0A8C5DNI8_GOUWI</name>
<feature type="region of interest" description="Disordered" evidence="1">
    <location>
        <begin position="94"/>
        <end position="148"/>
    </location>
</feature>